<comment type="caution">
    <text evidence="8">The sequence shown here is derived from an EMBL/GenBank/DDBJ whole genome shotgun (WGS) entry which is preliminary data.</text>
</comment>
<evidence type="ECO:0000256" key="1">
    <source>
        <dbReference type="ARBA" id="ARBA00001966"/>
    </source>
</evidence>
<dbReference type="InterPro" id="IPR007197">
    <property type="entry name" value="rSAM"/>
</dbReference>
<accession>U7D7A6</accession>
<keyword evidence="6" id="KW-0411">Iron-sulfur</keyword>
<gene>
    <name evidence="8" type="ORF">CALK_2172</name>
</gene>
<dbReference type="STRING" id="1313304.CALK_2172"/>
<dbReference type="PANTHER" id="PTHR30352:SF5">
    <property type="entry name" value="PYRUVATE FORMATE-LYASE 1-ACTIVATING ENZYME"/>
    <property type="match status" value="1"/>
</dbReference>
<dbReference type="GO" id="GO:0046872">
    <property type="term" value="F:metal ion binding"/>
    <property type="evidence" value="ECO:0007669"/>
    <property type="project" value="UniProtKB-KW"/>
</dbReference>
<sequence>MDEIKAYRPFYDSSGGGITVSGGEPLCQASAVAELFRLCKKEGIHTVIDTSGAVKLTHSVKTVLQYSNLVILDVKHIRSAAHHAITGMGNEKTLAFARYLEEVGIPFWVRYVVVPGYSDAEEDAVLLADFLAPFTSLEQVYLLPYHSLGEHKWKSMGVTSPLHGVAPPSQDCMGRLKECMISRGISSVSCKT</sequence>
<comment type="cofactor">
    <cofactor evidence="1">
        <name>[4Fe-4S] cluster</name>
        <dbReference type="ChEBI" id="CHEBI:49883"/>
    </cofactor>
</comment>
<keyword evidence="4" id="KW-0479">Metal-binding</keyword>
<dbReference type="InterPro" id="IPR058240">
    <property type="entry name" value="rSAM_sf"/>
</dbReference>
<evidence type="ECO:0000259" key="7">
    <source>
        <dbReference type="PROSITE" id="PS51918"/>
    </source>
</evidence>
<dbReference type="Gene3D" id="3.80.30.10">
    <property type="entry name" value="pyruvate-formate lyase- activating enzyme"/>
    <property type="match status" value="1"/>
</dbReference>
<evidence type="ECO:0000256" key="2">
    <source>
        <dbReference type="ARBA" id="ARBA00022485"/>
    </source>
</evidence>
<evidence type="ECO:0000313" key="9">
    <source>
        <dbReference type="Proteomes" id="UP000017148"/>
    </source>
</evidence>
<keyword evidence="8" id="KW-0456">Lyase</keyword>
<organism evidence="8 9">
    <name type="scientific">Chitinivibrio alkaliphilus ACht1</name>
    <dbReference type="NCBI Taxonomy" id="1313304"/>
    <lineage>
        <taxon>Bacteria</taxon>
        <taxon>Pseudomonadati</taxon>
        <taxon>Fibrobacterota</taxon>
        <taxon>Chitinivibrionia</taxon>
        <taxon>Chitinivibrionales</taxon>
        <taxon>Chitinivibrionaceae</taxon>
        <taxon>Chitinivibrio</taxon>
    </lineage>
</organism>
<dbReference type="Pfam" id="PF04055">
    <property type="entry name" value="Radical_SAM"/>
    <property type="match status" value="1"/>
</dbReference>
<dbReference type="PANTHER" id="PTHR30352">
    <property type="entry name" value="PYRUVATE FORMATE-LYASE-ACTIVATING ENZYME"/>
    <property type="match status" value="1"/>
</dbReference>
<dbReference type="GO" id="GO:0016829">
    <property type="term" value="F:lyase activity"/>
    <property type="evidence" value="ECO:0007669"/>
    <property type="project" value="UniProtKB-KW"/>
</dbReference>
<dbReference type="AlphaFoldDB" id="U7D7A6"/>
<evidence type="ECO:0000256" key="5">
    <source>
        <dbReference type="ARBA" id="ARBA00023004"/>
    </source>
</evidence>
<dbReference type="RefSeq" id="WP_022637550.1">
    <property type="nucleotide sequence ID" value="NZ_ASJR01000024.1"/>
</dbReference>
<keyword evidence="8" id="KW-0670">Pyruvate</keyword>
<dbReference type="EMBL" id="ASJR01000024">
    <property type="protein sequence ID" value="ERP30977.1"/>
    <property type="molecule type" value="Genomic_DNA"/>
</dbReference>
<reference evidence="8 9" key="1">
    <citation type="journal article" date="2013" name="Environ. Microbiol.">
        <title>Genome analysis of Chitinivibrio alkaliphilus gen. nov., sp. nov., a novel extremely haloalkaliphilic anaerobic chitinolytic bacterium from the candidate phylum Termite Group 3.</title>
        <authorList>
            <person name="Sorokin D.Y."/>
            <person name="Gumerov V.M."/>
            <person name="Rakitin A.L."/>
            <person name="Beletsky A.V."/>
            <person name="Damste J.S."/>
            <person name="Muyzer G."/>
            <person name="Mardanov A.V."/>
            <person name="Ravin N.V."/>
        </authorList>
    </citation>
    <scope>NUCLEOTIDE SEQUENCE [LARGE SCALE GENOMIC DNA]</scope>
    <source>
        <strain evidence="8 9">ACht1</strain>
    </source>
</reference>
<feature type="domain" description="Radical SAM core" evidence="7">
    <location>
        <begin position="1"/>
        <end position="182"/>
    </location>
</feature>
<dbReference type="Proteomes" id="UP000017148">
    <property type="component" value="Unassembled WGS sequence"/>
</dbReference>
<keyword evidence="3" id="KW-0949">S-adenosyl-L-methionine</keyword>
<keyword evidence="2" id="KW-0004">4Fe-4S</keyword>
<keyword evidence="9" id="KW-1185">Reference proteome</keyword>
<dbReference type="PROSITE" id="PS51918">
    <property type="entry name" value="RADICAL_SAM"/>
    <property type="match status" value="1"/>
</dbReference>
<proteinExistence type="predicted"/>
<dbReference type="SUPFAM" id="SSF102114">
    <property type="entry name" value="Radical SAM enzymes"/>
    <property type="match status" value="1"/>
</dbReference>
<evidence type="ECO:0000256" key="3">
    <source>
        <dbReference type="ARBA" id="ARBA00022691"/>
    </source>
</evidence>
<evidence type="ECO:0000256" key="4">
    <source>
        <dbReference type="ARBA" id="ARBA00022723"/>
    </source>
</evidence>
<keyword evidence="5" id="KW-0408">Iron</keyword>
<dbReference type="InterPro" id="IPR034457">
    <property type="entry name" value="Organic_radical-activating"/>
</dbReference>
<name>U7D7A6_9BACT</name>
<protein>
    <submittedName>
        <fullName evidence="8">Pyruvate formate lyase activating enzyme</fullName>
    </submittedName>
</protein>
<dbReference type="PATRIC" id="fig|1313304.3.peg.2068"/>
<evidence type="ECO:0000313" key="8">
    <source>
        <dbReference type="EMBL" id="ERP30977.1"/>
    </source>
</evidence>
<evidence type="ECO:0000256" key="6">
    <source>
        <dbReference type="ARBA" id="ARBA00023014"/>
    </source>
</evidence>
<dbReference type="eggNOG" id="COG1180">
    <property type="taxonomic scope" value="Bacteria"/>
</dbReference>
<dbReference type="GO" id="GO:0051539">
    <property type="term" value="F:4 iron, 4 sulfur cluster binding"/>
    <property type="evidence" value="ECO:0007669"/>
    <property type="project" value="UniProtKB-KW"/>
</dbReference>